<dbReference type="Gene3D" id="1.10.10.160">
    <property type="match status" value="1"/>
</dbReference>
<dbReference type="InterPro" id="IPR000212">
    <property type="entry name" value="DNA_helicase_UvrD/REP"/>
</dbReference>
<evidence type="ECO:0000256" key="2">
    <source>
        <dbReference type="ARBA" id="ARBA00022741"/>
    </source>
</evidence>
<evidence type="ECO:0000256" key="10">
    <source>
        <dbReference type="ARBA" id="ARBA00048988"/>
    </source>
</evidence>
<evidence type="ECO:0000313" key="15">
    <source>
        <dbReference type="Proteomes" id="UP000176322"/>
    </source>
</evidence>
<evidence type="ECO:0000256" key="7">
    <source>
        <dbReference type="ARBA" id="ARBA00023235"/>
    </source>
</evidence>
<evidence type="ECO:0000256" key="6">
    <source>
        <dbReference type="ARBA" id="ARBA00023125"/>
    </source>
</evidence>
<keyword evidence="6" id="KW-0238">DNA-binding</keyword>
<protein>
    <recommendedName>
        <fullName evidence="9">DNA 3'-5' helicase</fullName>
        <ecNumber evidence="9">5.6.2.4</ecNumber>
    </recommendedName>
</protein>
<evidence type="ECO:0000256" key="5">
    <source>
        <dbReference type="ARBA" id="ARBA00022840"/>
    </source>
</evidence>
<comment type="catalytic activity">
    <reaction evidence="10">
        <text>ATP + H2O = ADP + phosphate + H(+)</text>
        <dbReference type="Rhea" id="RHEA:13065"/>
        <dbReference type="ChEBI" id="CHEBI:15377"/>
        <dbReference type="ChEBI" id="CHEBI:15378"/>
        <dbReference type="ChEBI" id="CHEBI:30616"/>
        <dbReference type="ChEBI" id="CHEBI:43474"/>
        <dbReference type="ChEBI" id="CHEBI:456216"/>
        <dbReference type="EC" id="5.6.2.4"/>
    </reaction>
</comment>
<dbReference type="Proteomes" id="UP000176322">
    <property type="component" value="Unassembled WGS sequence"/>
</dbReference>
<evidence type="ECO:0000313" key="14">
    <source>
        <dbReference type="EMBL" id="OGG41448.1"/>
    </source>
</evidence>
<comment type="catalytic activity">
    <reaction evidence="8">
        <text>Couples ATP hydrolysis with the unwinding of duplex DNA by translocating in the 3'-5' direction.</text>
        <dbReference type="EC" id="5.6.2.4"/>
    </reaction>
</comment>
<evidence type="ECO:0000256" key="1">
    <source>
        <dbReference type="ARBA" id="ARBA00009922"/>
    </source>
</evidence>
<sequence>MKHLEVLNEKQREAAVTTEGPLLVLAGAGSGKTKTVTHRIVHLIHLGIAPEQILAVTFTNKAAKEMRERAVALIKRFARPDQMSSGGQPLVTTFHSFGVRTLREFHEAVGLPRHFTIYDRSDSGRAIKKAIEESGYNPKEFEPRRMLSIISRAKGDALSRDDFMSDAASYPDRVAGEVWEKYDKQLKDERALDFDDLLLKTLRMLESRPEIRQKLQERFRYIHIDEYQDTNKVQYEIARLLAGERQNICVVGDIDQSIYSWRGADIKNVLQFERHFKNAKTVLLEENYRSTKTIIDASNKVIVKNRNRVPKTVFTNNDTGEKITMFAGFSGAHEAEYIARTAKNTIDAGASPSDIAVLFRTNFQSRALEEAFLNLDVPYQVLGVKFFERKEVKDVLSYLRLALNPGCTADLVRVINTPARGIGKVTVLKIIEGKRNELQGATAGKIEAFEQMMMDIADEARTKKLSDTLKFIIARTGIEMTFKKGGTEEDLERLENLRELVSLATRYDDRASEEAVEALLEDAALQSDQDEIKDKEEKDAVRLMTVHAAKGLEFPYVFITGLEEGLFPHERLDQKGVDQEEERRLFYVALTRAGKKIWLTYAHSRVIFGSSRVNIPSSFLADIDADLIDMEGGLTEGSGKRRGLLDDWDDSFENVIEI</sequence>
<dbReference type="CDD" id="cd18807">
    <property type="entry name" value="SF1_C_UvrD"/>
    <property type="match status" value="1"/>
</dbReference>
<accession>A0A1F6BX85</accession>
<evidence type="ECO:0000256" key="4">
    <source>
        <dbReference type="ARBA" id="ARBA00022806"/>
    </source>
</evidence>
<keyword evidence="4 11" id="KW-0347">Helicase</keyword>
<dbReference type="Pfam" id="PF00580">
    <property type="entry name" value="UvrD-helicase"/>
    <property type="match status" value="1"/>
</dbReference>
<dbReference type="InterPro" id="IPR013986">
    <property type="entry name" value="DExx_box_DNA_helicase_dom_sf"/>
</dbReference>
<feature type="domain" description="UvrD-like helicase C-terminal" evidence="13">
    <location>
        <begin position="292"/>
        <end position="551"/>
    </location>
</feature>
<keyword evidence="2 11" id="KW-0547">Nucleotide-binding</keyword>
<evidence type="ECO:0000256" key="11">
    <source>
        <dbReference type="PROSITE-ProRule" id="PRU00560"/>
    </source>
</evidence>
<dbReference type="GO" id="GO:0003677">
    <property type="term" value="F:DNA binding"/>
    <property type="evidence" value="ECO:0007669"/>
    <property type="project" value="UniProtKB-KW"/>
</dbReference>
<comment type="caution">
    <text evidence="14">The sequence shown here is derived from an EMBL/GenBank/DDBJ whole genome shotgun (WGS) entry which is preliminary data.</text>
</comment>
<dbReference type="GO" id="GO:0016887">
    <property type="term" value="F:ATP hydrolysis activity"/>
    <property type="evidence" value="ECO:0007669"/>
    <property type="project" value="RHEA"/>
</dbReference>
<evidence type="ECO:0000259" key="12">
    <source>
        <dbReference type="PROSITE" id="PS51198"/>
    </source>
</evidence>
<evidence type="ECO:0000256" key="9">
    <source>
        <dbReference type="ARBA" id="ARBA00034808"/>
    </source>
</evidence>
<dbReference type="GO" id="GO:0043138">
    <property type="term" value="F:3'-5' DNA helicase activity"/>
    <property type="evidence" value="ECO:0007669"/>
    <property type="project" value="UniProtKB-EC"/>
</dbReference>
<feature type="domain" description="UvrD-like helicase ATP-binding" evidence="12">
    <location>
        <begin position="5"/>
        <end position="291"/>
    </location>
</feature>
<evidence type="ECO:0000256" key="3">
    <source>
        <dbReference type="ARBA" id="ARBA00022801"/>
    </source>
</evidence>
<dbReference type="Pfam" id="PF13361">
    <property type="entry name" value="UvrD_C"/>
    <property type="match status" value="1"/>
</dbReference>
<dbReference type="EMBL" id="MFKO01000008">
    <property type="protein sequence ID" value="OGG41448.1"/>
    <property type="molecule type" value="Genomic_DNA"/>
</dbReference>
<comment type="similarity">
    <text evidence="1">Belongs to the helicase family. UvrD subfamily.</text>
</comment>
<proteinExistence type="inferred from homology"/>
<dbReference type="GO" id="GO:0005829">
    <property type="term" value="C:cytosol"/>
    <property type="evidence" value="ECO:0007669"/>
    <property type="project" value="TreeGrafter"/>
</dbReference>
<dbReference type="SUPFAM" id="SSF52540">
    <property type="entry name" value="P-loop containing nucleoside triphosphate hydrolases"/>
    <property type="match status" value="1"/>
</dbReference>
<keyword evidence="3 11" id="KW-0378">Hydrolase</keyword>
<dbReference type="STRING" id="1798475.A2837_02980"/>
<dbReference type="CDD" id="cd17932">
    <property type="entry name" value="DEXQc_UvrD"/>
    <property type="match status" value="1"/>
</dbReference>
<dbReference type="InterPro" id="IPR014016">
    <property type="entry name" value="UvrD-like_ATP-bd"/>
</dbReference>
<dbReference type="PANTHER" id="PTHR11070">
    <property type="entry name" value="UVRD / RECB / PCRA DNA HELICASE FAMILY MEMBER"/>
    <property type="match status" value="1"/>
</dbReference>
<gene>
    <name evidence="14" type="ORF">A2837_02980</name>
</gene>
<keyword evidence="7" id="KW-0413">Isomerase</keyword>
<dbReference type="GO" id="GO:0005524">
    <property type="term" value="F:ATP binding"/>
    <property type="evidence" value="ECO:0007669"/>
    <property type="project" value="UniProtKB-UniRule"/>
</dbReference>
<keyword evidence="5 11" id="KW-0067">ATP-binding</keyword>
<reference evidence="14 15" key="1">
    <citation type="journal article" date="2016" name="Nat. Commun.">
        <title>Thousands of microbial genomes shed light on interconnected biogeochemical processes in an aquifer system.</title>
        <authorList>
            <person name="Anantharaman K."/>
            <person name="Brown C.T."/>
            <person name="Hug L.A."/>
            <person name="Sharon I."/>
            <person name="Castelle C.J."/>
            <person name="Probst A.J."/>
            <person name="Thomas B.C."/>
            <person name="Singh A."/>
            <person name="Wilkins M.J."/>
            <person name="Karaoz U."/>
            <person name="Brodie E.L."/>
            <person name="Williams K.H."/>
            <person name="Hubbard S.S."/>
            <person name="Banfield J.F."/>
        </authorList>
    </citation>
    <scope>NUCLEOTIDE SEQUENCE [LARGE SCALE GENOMIC DNA]</scope>
</reference>
<evidence type="ECO:0000256" key="8">
    <source>
        <dbReference type="ARBA" id="ARBA00034617"/>
    </source>
</evidence>
<dbReference type="GO" id="GO:0000725">
    <property type="term" value="P:recombinational repair"/>
    <property type="evidence" value="ECO:0007669"/>
    <property type="project" value="TreeGrafter"/>
</dbReference>
<dbReference type="Gene3D" id="1.10.486.10">
    <property type="entry name" value="PCRA, domain 4"/>
    <property type="match status" value="1"/>
</dbReference>
<dbReference type="PROSITE" id="PS51198">
    <property type="entry name" value="UVRD_HELICASE_ATP_BIND"/>
    <property type="match status" value="1"/>
</dbReference>
<feature type="binding site" evidence="11">
    <location>
        <begin position="26"/>
        <end position="33"/>
    </location>
    <ligand>
        <name>ATP</name>
        <dbReference type="ChEBI" id="CHEBI:30616"/>
    </ligand>
</feature>
<dbReference type="PANTHER" id="PTHR11070:SF2">
    <property type="entry name" value="ATP-DEPENDENT DNA HELICASE SRS2"/>
    <property type="match status" value="1"/>
</dbReference>
<evidence type="ECO:0000259" key="13">
    <source>
        <dbReference type="PROSITE" id="PS51217"/>
    </source>
</evidence>
<dbReference type="Gene3D" id="3.40.50.300">
    <property type="entry name" value="P-loop containing nucleotide triphosphate hydrolases"/>
    <property type="match status" value="2"/>
</dbReference>
<dbReference type="GO" id="GO:0033202">
    <property type="term" value="C:DNA helicase complex"/>
    <property type="evidence" value="ECO:0007669"/>
    <property type="project" value="TreeGrafter"/>
</dbReference>
<dbReference type="AlphaFoldDB" id="A0A1F6BX85"/>
<organism evidence="14 15">
    <name type="scientific">Candidatus Kaiserbacteria bacterium RIFCSPHIGHO2_01_FULL_46_22</name>
    <dbReference type="NCBI Taxonomy" id="1798475"/>
    <lineage>
        <taxon>Bacteria</taxon>
        <taxon>Candidatus Kaiseribacteriota</taxon>
    </lineage>
</organism>
<name>A0A1F6BX85_9BACT</name>
<dbReference type="EC" id="5.6.2.4" evidence="9"/>
<dbReference type="InterPro" id="IPR027417">
    <property type="entry name" value="P-loop_NTPase"/>
</dbReference>
<dbReference type="PROSITE" id="PS51217">
    <property type="entry name" value="UVRD_HELICASE_CTER"/>
    <property type="match status" value="1"/>
</dbReference>
<dbReference type="InterPro" id="IPR014017">
    <property type="entry name" value="DNA_helicase_UvrD-like_C"/>
</dbReference>